<dbReference type="EMBL" id="QJKJ01003929">
    <property type="protein sequence ID" value="RDX96260.1"/>
    <property type="molecule type" value="Genomic_DNA"/>
</dbReference>
<evidence type="ECO:0000313" key="2">
    <source>
        <dbReference type="EMBL" id="RDX96260.1"/>
    </source>
</evidence>
<organism evidence="2 3">
    <name type="scientific">Mucuna pruriens</name>
    <name type="common">Velvet bean</name>
    <name type="synonym">Dolichos pruriens</name>
    <dbReference type="NCBI Taxonomy" id="157652"/>
    <lineage>
        <taxon>Eukaryota</taxon>
        <taxon>Viridiplantae</taxon>
        <taxon>Streptophyta</taxon>
        <taxon>Embryophyta</taxon>
        <taxon>Tracheophyta</taxon>
        <taxon>Spermatophyta</taxon>
        <taxon>Magnoliopsida</taxon>
        <taxon>eudicotyledons</taxon>
        <taxon>Gunneridae</taxon>
        <taxon>Pentapetalae</taxon>
        <taxon>rosids</taxon>
        <taxon>fabids</taxon>
        <taxon>Fabales</taxon>
        <taxon>Fabaceae</taxon>
        <taxon>Papilionoideae</taxon>
        <taxon>50 kb inversion clade</taxon>
        <taxon>NPAAA clade</taxon>
        <taxon>indigoferoid/millettioid clade</taxon>
        <taxon>Phaseoleae</taxon>
        <taxon>Mucuna</taxon>
    </lineage>
</organism>
<feature type="non-terminal residue" evidence="2">
    <location>
        <position position="1"/>
    </location>
</feature>
<keyword evidence="3" id="KW-1185">Reference proteome</keyword>
<dbReference type="PANTHER" id="PTHR33472:SF28">
    <property type="entry name" value="BROMO AND FHA DOMAIN-CONTAINING PROTEIN DDB_G0267958"/>
    <property type="match status" value="1"/>
</dbReference>
<dbReference type="PANTHER" id="PTHR33472">
    <property type="entry name" value="OS01G0106600 PROTEIN"/>
    <property type="match status" value="1"/>
</dbReference>
<gene>
    <name evidence="2" type="ORF">CR513_21107</name>
</gene>
<sequence>MASESPAPAQKKHLDREIREMVSSMTQRVTDFHKTGSTQHLGNNDEHDMRIITLAGTNDGATLRSQVDEKSGKSSDDEPETLSTFVNSNFQAVNNSIMLGGSYQANDPGVRLDITDHALHHMPEKQVKKGKKKDK</sequence>
<reference evidence="2" key="1">
    <citation type="submission" date="2018-05" db="EMBL/GenBank/DDBJ databases">
        <title>Draft genome of Mucuna pruriens seed.</title>
        <authorList>
            <person name="Nnadi N.E."/>
            <person name="Vos R."/>
            <person name="Hasami M.H."/>
            <person name="Devisetty U.K."/>
            <person name="Aguiy J.C."/>
        </authorList>
    </citation>
    <scope>NUCLEOTIDE SEQUENCE [LARGE SCALE GENOMIC DNA]</scope>
    <source>
        <strain evidence="2">JCA_2017</strain>
    </source>
</reference>
<feature type="compositionally biased region" description="Basic and acidic residues" evidence="1">
    <location>
        <begin position="66"/>
        <end position="76"/>
    </location>
</feature>
<proteinExistence type="predicted"/>
<evidence type="ECO:0000256" key="1">
    <source>
        <dbReference type="SAM" id="MobiDB-lite"/>
    </source>
</evidence>
<dbReference type="AlphaFoldDB" id="A0A371H0D8"/>
<dbReference type="STRING" id="157652.A0A371H0D8"/>
<dbReference type="OrthoDB" id="774437at2759"/>
<protein>
    <submittedName>
        <fullName evidence="2">Uncharacterized protein</fullName>
    </submittedName>
</protein>
<dbReference type="Proteomes" id="UP000257109">
    <property type="component" value="Unassembled WGS sequence"/>
</dbReference>
<comment type="caution">
    <text evidence="2">The sequence shown here is derived from an EMBL/GenBank/DDBJ whole genome shotgun (WGS) entry which is preliminary data.</text>
</comment>
<feature type="region of interest" description="Disordered" evidence="1">
    <location>
        <begin position="57"/>
        <end position="82"/>
    </location>
</feature>
<evidence type="ECO:0000313" key="3">
    <source>
        <dbReference type="Proteomes" id="UP000257109"/>
    </source>
</evidence>
<name>A0A371H0D8_MUCPR</name>
<accession>A0A371H0D8</accession>